<evidence type="ECO:0000259" key="7">
    <source>
        <dbReference type="PROSITE" id="PS50071"/>
    </source>
</evidence>
<dbReference type="GO" id="GO:0005634">
    <property type="term" value="C:nucleus"/>
    <property type="evidence" value="ECO:0007669"/>
    <property type="project" value="UniProtKB-SubCell"/>
</dbReference>
<dbReference type="GO" id="GO:1990837">
    <property type="term" value="F:sequence-specific double-stranded DNA binding"/>
    <property type="evidence" value="ECO:0007669"/>
    <property type="project" value="TreeGrafter"/>
</dbReference>
<name>A0A180G399_PUCT1</name>
<dbReference type="STRING" id="630390.A0A180G399"/>
<dbReference type="Gene3D" id="1.10.10.60">
    <property type="entry name" value="Homeodomain-like"/>
    <property type="match status" value="1"/>
</dbReference>
<reference evidence="9" key="4">
    <citation type="submission" date="2025-05" db="UniProtKB">
        <authorList>
            <consortium name="EnsemblFungi"/>
        </authorList>
    </citation>
    <scope>IDENTIFICATION</scope>
    <source>
        <strain evidence="9">isolate 1-1 / race 1 (BBBD)</strain>
    </source>
</reference>
<dbReference type="InterPro" id="IPR017970">
    <property type="entry name" value="Homeobox_CS"/>
</dbReference>
<dbReference type="VEuPathDB" id="FungiDB:PTTG_29672"/>
<organism evidence="8">
    <name type="scientific">Puccinia triticina (isolate 1-1 / race 1 (BBBD))</name>
    <name type="common">Brown leaf rust fungus</name>
    <dbReference type="NCBI Taxonomy" id="630390"/>
    <lineage>
        <taxon>Eukaryota</taxon>
        <taxon>Fungi</taxon>
        <taxon>Dikarya</taxon>
        <taxon>Basidiomycota</taxon>
        <taxon>Pucciniomycotina</taxon>
        <taxon>Pucciniomycetes</taxon>
        <taxon>Pucciniales</taxon>
        <taxon>Pucciniaceae</taxon>
        <taxon>Puccinia</taxon>
    </lineage>
</organism>
<evidence type="ECO:0000313" key="8">
    <source>
        <dbReference type="EMBL" id="OAV86902.1"/>
    </source>
</evidence>
<evidence type="ECO:0000256" key="1">
    <source>
        <dbReference type="ARBA" id="ARBA00023125"/>
    </source>
</evidence>
<feature type="domain" description="Homeobox" evidence="7">
    <location>
        <begin position="408"/>
        <end position="468"/>
    </location>
</feature>
<dbReference type="InterPro" id="IPR051892">
    <property type="entry name" value="LBX_TF"/>
</dbReference>
<feature type="region of interest" description="Disordered" evidence="6">
    <location>
        <begin position="1"/>
        <end position="25"/>
    </location>
</feature>
<keyword evidence="3 4" id="KW-0539">Nucleus</keyword>
<dbReference type="Proteomes" id="UP000005240">
    <property type="component" value="Unassembled WGS sequence"/>
</dbReference>
<reference evidence="8" key="1">
    <citation type="submission" date="2009-11" db="EMBL/GenBank/DDBJ databases">
        <authorList>
            <consortium name="The Broad Institute Genome Sequencing Platform"/>
            <person name="Ward D."/>
            <person name="Feldgarden M."/>
            <person name="Earl A."/>
            <person name="Young S.K."/>
            <person name="Zeng Q."/>
            <person name="Koehrsen M."/>
            <person name="Alvarado L."/>
            <person name="Berlin A."/>
            <person name="Bochicchio J."/>
            <person name="Borenstein D."/>
            <person name="Chapman S.B."/>
            <person name="Chen Z."/>
            <person name="Engels R."/>
            <person name="Freedman E."/>
            <person name="Gellesch M."/>
            <person name="Goldberg J."/>
            <person name="Griggs A."/>
            <person name="Gujja S."/>
            <person name="Heilman E."/>
            <person name="Heiman D."/>
            <person name="Hepburn T."/>
            <person name="Howarth C."/>
            <person name="Jen D."/>
            <person name="Larson L."/>
            <person name="Lewis B."/>
            <person name="Mehta T."/>
            <person name="Park D."/>
            <person name="Pearson M."/>
            <person name="Roberts A."/>
            <person name="Saif S."/>
            <person name="Shea T."/>
            <person name="Shenoy N."/>
            <person name="Sisk P."/>
            <person name="Stolte C."/>
            <person name="Sykes S."/>
            <person name="Thomson T."/>
            <person name="Walk T."/>
            <person name="White J."/>
            <person name="Yandava C."/>
            <person name="Izard J."/>
            <person name="Baranova O.V."/>
            <person name="Blanton J.M."/>
            <person name="Tanner A.C."/>
            <person name="Dewhirst F.E."/>
            <person name="Haas B."/>
            <person name="Nusbaum C."/>
            <person name="Birren B."/>
        </authorList>
    </citation>
    <scope>NUCLEOTIDE SEQUENCE [LARGE SCALE GENOMIC DNA]</scope>
    <source>
        <strain evidence="8">1-1 BBBD Race 1</strain>
    </source>
</reference>
<dbReference type="PROSITE" id="PS00027">
    <property type="entry name" value="HOMEOBOX_1"/>
    <property type="match status" value="1"/>
</dbReference>
<dbReference type="OrthoDB" id="6159439at2759"/>
<evidence type="ECO:0000256" key="3">
    <source>
        <dbReference type="ARBA" id="ARBA00023242"/>
    </source>
</evidence>
<dbReference type="SUPFAM" id="SSF46689">
    <property type="entry name" value="Homeodomain-like"/>
    <property type="match status" value="1"/>
</dbReference>
<evidence type="ECO:0000256" key="6">
    <source>
        <dbReference type="SAM" id="MobiDB-lite"/>
    </source>
</evidence>
<evidence type="ECO:0000313" key="9">
    <source>
        <dbReference type="EnsemblFungi" id="PTTG_29672-t43_1-p1"/>
    </source>
</evidence>
<dbReference type="Pfam" id="PF00046">
    <property type="entry name" value="Homeodomain"/>
    <property type="match status" value="1"/>
</dbReference>
<feature type="compositionally biased region" description="Basic and acidic residues" evidence="6">
    <location>
        <begin position="483"/>
        <end position="494"/>
    </location>
</feature>
<proteinExistence type="predicted"/>
<evidence type="ECO:0000313" key="10">
    <source>
        <dbReference type="Proteomes" id="UP000005240"/>
    </source>
</evidence>
<evidence type="ECO:0000256" key="4">
    <source>
        <dbReference type="PROSITE-ProRule" id="PRU00108"/>
    </source>
</evidence>
<dbReference type="CDD" id="cd00086">
    <property type="entry name" value="homeodomain"/>
    <property type="match status" value="1"/>
</dbReference>
<feature type="compositionally biased region" description="Polar residues" evidence="6">
    <location>
        <begin position="346"/>
        <end position="358"/>
    </location>
</feature>
<gene>
    <name evidence="8" type="ORF">PTTG_29672</name>
</gene>
<dbReference type="EnsemblFungi" id="PTTG_29672-t43_1">
    <property type="protein sequence ID" value="PTTG_29672-t43_1-p1"/>
    <property type="gene ID" value="PTTG_29672"/>
</dbReference>
<sequence length="494" mass="54357">MSLPEADGIRARTNSNGGGNGGGRLDHEIIPKVYGEDGCEIPIAFNDHSLGEEWSSANNLSRKNPTYTGSCSTLLAPSLDLSSPGLELPANPVVLPQGTWDPLLFPNQLEQMNLGTPTSEDFLRHQFDFLNTNGQPELLSYEYNQPVMVSSPTYQLSETDSLLPFENHSHSSSTYHQAPVANSNFFAKAMESRDISPFMPFSQDTASSLISCPSGPQPLPILSSPLGLDYYNLETSRAAPLIGLKRSLPILNRGEINHNAHEIKESLLGFDARGGPSLMSDFNGLPDSTTSNYHTERFPEAGESSSQLSWDMRTRSSPSRSPSYDQSSSEPAKYLDMNTSAHLGSSGLISSLRTSGGSPSKIVAHGGTREPDKSTSSGKKQNSPQMTGNREYQANQKRVGSLIDIHHLTNHVPRRRLTVEQEQILLRRFAVQEYLSKREMEELAEKLKIPTSQLRTWFGNRRSKLKAAARQKAKMEAGMGHLTDAELRSLNKRS</sequence>
<reference evidence="9 10" key="3">
    <citation type="journal article" date="2017" name="G3 (Bethesda)">
        <title>Comparative analysis highlights variable genome content of wheat rusts and divergence of the mating loci.</title>
        <authorList>
            <person name="Cuomo C.A."/>
            <person name="Bakkeren G."/>
            <person name="Khalil H.B."/>
            <person name="Panwar V."/>
            <person name="Joly D."/>
            <person name="Linning R."/>
            <person name="Sakthikumar S."/>
            <person name="Song X."/>
            <person name="Adiconis X."/>
            <person name="Fan L."/>
            <person name="Goldberg J.M."/>
            <person name="Levin J.Z."/>
            <person name="Young S."/>
            <person name="Zeng Q."/>
            <person name="Anikster Y."/>
            <person name="Bruce M."/>
            <person name="Wang M."/>
            <person name="Yin C."/>
            <person name="McCallum B."/>
            <person name="Szabo L.J."/>
            <person name="Hulbert S."/>
            <person name="Chen X."/>
            <person name="Fellers J.P."/>
        </authorList>
    </citation>
    <scope>NUCLEOTIDE SEQUENCE</scope>
    <source>
        <strain evidence="9">isolate 1-1 / race 1 (BBBD)</strain>
        <strain evidence="10">Isolate 1-1 / race 1 (BBBD)</strain>
    </source>
</reference>
<dbReference type="PROSITE" id="PS50071">
    <property type="entry name" value="HOMEOBOX_2"/>
    <property type="match status" value="1"/>
</dbReference>
<keyword evidence="10" id="KW-1185">Reference proteome</keyword>
<protein>
    <submittedName>
        <fullName evidence="9">Homeobox domain-containing protein</fullName>
    </submittedName>
</protein>
<evidence type="ECO:0000256" key="5">
    <source>
        <dbReference type="RuleBase" id="RU000682"/>
    </source>
</evidence>
<dbReference type="AlphaFoldDB" id="A0A180G399"/>
<keyword evidence="1 4" id="KW-0238">DNA-binding</keyword>
<feature type="DNA-binding region" description="Homeobox" evidence="4">
    <location>
        <begin position="410"/>
        <end position="469"/>
    </location>
</feature>
<dbReference type="GO" id="GO:0000981">
    <property type="term" value="F:DNA-binding transcription factor activity, RNA polymerase II-specific"/>
    <property type="evidence" value="ECO:0007669"/>
    <property type="project" value="InterPro"/>
</dbReference>
<accession>A0A180G399</accession>
<dbReference type="PANTHER" id="PTHR24336:SF8">
    <property type="entry name" value="LADYBIRD EARLY-RELATED"/>
    <property type="match status" value="1"/>
</dbReference>
<evidence type="ECO:0000256" key="2">
    <source>
        <dbReference type="ARBA" id="ARBA00023155"/>
    </source>
</evidence>
<feature type="region of interest" description="Disordered" evidence="6">
    <location>
        <begin position="281"/>
        <end position="331"/>
    </location>
</feature>
<feature type="compositionally biased region" description="Low complexity" evidence="6">
    <location>
        <begin position="315"/>
        <end position="331"/>
    </location>
</feature>
<feature type="compositionally biased region" description="Polar residues" evidence="6">
    <location>
        <begin position="374"/>
        <end position="391"/>
    </location>
</feature>
<dbReference type="InterPro" id="IPR001356">
    <property type="entry name" value="HD"/>
</dbReference>
<keyword evidence="2 4" id="KW-0371">Homeobox</keyword>
<dbReference type="SMART" id="SM00389">
    <property type="entry name" value="HOX"/>
    <property type="match status" value="1"/>
</dbReference>
<dbReference type="InterPro" id="IPR009057">
    <property type="entry name" value="Homeodomain-like_sf"/>
</dbReference>
<comment type="subcellular location">
    <subcellularLocation>
        <location evidence="4 5">Nucleus</location>
    </subcellularLocation>
</comment>
<feature type="region of interest" description="Disordered" evidence="6">
    <location>
        <begin position="474"/>
        <end position="494"/>
    </location>
</feature>
<feature type="region of interest" description="Disordered" evidence="6">
    <location>
        <begin position="346"/>
        <end position="391"/>
    </location>
</feature>
<dbReference type="EMBL" id="ADAS02000726">
    <property type="protein sequence ID" value="OAV86902.1"/>
    <property type="molecule type" value="Genomic_DNA"/>
</dbReference>
<reference evidence="8" key="2">
    <citation type="submission" date="2016-05" db="EMBL/GenBank/DDBJ databases">
        <title>Comparative analysis highlights variable genome content of wheat rusts and divergence of the mating loci.</title>
        <authorList>
            <person name="Cuomo C.A."/>
            <person name="Bakkeren G."/>
            <person name="Szabo L."/>
            <person name="Khalil H."/>
            <person name="Joly D."/>
            <person name="Goldberg J."/>
            <person name="Young S."/>
            <person name="Zeng Q."/>
            <person name="Fellers J."/>
        </authorList>
    </citation>
    <scope>NUCLEOTIDE SEQUENCE [LARGE SCALE GENOMIC DNA]</scope>
    <source>
        <strain evidence="8">1-1 BBBD Race 1</strain>
    </source>
</reference>
<dbReference type="PANTHER" id="PTHR24336">
    <property type="entry name" value="TRANSCRIPTION FACTOR LBX"/>
    <property type="match status" value="1"/>
</dbReference>